<evidence type="ECO:0000313" key="2">
    <source>
        <dbReference type="EMBL" id="KAJ8067710.1"/>
    </source>
</evidence>
<protein>
    <submittedName>
        <fullName evidence="2">Uncharacterized protein</fullName>
    </submittedName>
</protein>
<reference evidence="2" key="1">
    <citation type="submission" date="2022-11" db="EMBL/GenBank/DDBJ databases">
        <title>Genome Resource of Sclerotinia nivalis Strain SnTB1, a Plant Pathogen Isolated from American Ginseng.</title>
        <authorList>
            <person name="Fan S."/>
        </authorList>
    </citation>
    <scope>NUCLEOTIDE SEQUENCE</scope>
    <source>
        <strain evidence="2">SnTB1</strain>
    </source>
</reference>
<evidence type="ECO:0000256" key="1">
    <source>
        <dbReference type="SAM" id="MobiDB-lite"/>
    </source>
</evidence>
<accession>A0A9X0DMK6</accession>
<dbReference type="AlphaFoldDB" id="A0A9X0DMK6"/>
<keyword evidence="3" id="KW-1185">Reference proteome</keyword>
<dbReference type="EMBL" id="JAPEIS010000003">
    <property type="protein sequence ID" value="KAJ8067710.1"/>
    <property type="molecule type" value="Genomic_DNA"/>
</dbReference>
<proteinExistence type="predicted"/>
<comment type="caution">
    <text evidence="2">The sequence shown here is derived from an EMBL/GenBank/DDBJ whole genome shotgun (WGS) entry which is preliminary data.</text>
</comment>
<feature type="compositionally biased region" description="Polar residues" evidence="1">
    <location>
        <begin position="158"/>
        <end position="188"/>
    </location>
</feature>
<evidence type="ECO:0000313" key="3">
    <source>
        <dbReference type="Proteomes" id="UP001152300"/>
    </source>
</evidence>
<gene>
    <name evidence="2" type="ORF">OCU04_003315</name>
</gene>
<sequence>MMEAFNATKKDLPIGVDLNLLAKWISNYHKTFTAGSFPSALIDIANGHIELYDVLWVINRGKRSTPPVYCPEHERIVQLAKDRAKIQKERETERLEKEYADRIQEQRKAKFGIRYLHVNTPDPFGGVERLSKLEYKRQKKERRIKESLGKQEMPVNYATPQIQKLGSSEQKPVSASDNSDTSFVRTSP</sequence>
<organism evidence="2 3">
    <name type="scientific">Sclerotinia nivalis</name>
    <dbReference type="NCBI Taxonomy" id="352851"/>
    <lineage>
        <taxon>Eukaryota</taxon>
        <taxon>Fungi</taxon>
        <taxon>Dikarya</taxon>
        <taxon>Ascomycota</taxon>
        <taxon>Pezizomycotina</taxon>
        <taxon>Leotiomycetes</taxon>
        <taxon>Helotiales</taxon>
        <taxon>Sclerotiniaceae</taxon>
        <taxon>Sclerotinia</taxon>
    </lineage>
</organism>
<dbReference type="Proteomes" id="UP001152300">
    <property type="component" value="Unassembled WGS sequence"/>
</dbReference>
<feature type="region of interest" description="Disordered" evidence="1">
    <location>
        <begin position="138"/>
        <end position="188"/>
    </location>
</feature>
<name>A0A9X0DMK6_9HELO</name>
<dbReference type="OrthoDB" id="10391966at2759"/>